<dbReference type="Proteomes" id="UP000789702">
    <property type="component" value="Unassembled WGS sequence"/>
</dbReference>
<protein>
    <submittedName>
        <fullName evidence="1">13302_t:CDS:1</fullName>
    </submittedName>
</protein>
<accession>A0ACA9QJS2</accession>
<evidence type="ECO:0000313" key="1">
    <source>
        <dbReference type="EMBL" id="CAG8754380.1"/>
    </source>
</evidence>
<keyword evidence="2" id="KW-1185">Reference proteome</keyword>
<sequence length="49" mass="5488">MNLEIHCATINTTNLTNLNNQLYAVETYLPMALLQGLNANDVDQKLINL</sequence>
<comment type="caution">
    <text evidence="1">The sequence shown here is derived from an EMBL/GenBank/DDBJ whole genome shotgun (WGS) entry which is preliminary data.</text>
</comment>
<evidence type="ECO:0000313" key="2">
    <source>
        <dbReference type="Proteomes" id="UP000789702"/>
    </source>
</evidence>
<organism evidence="1 2">
    <name type="scientific">Dentiscutata heterogama</name>
    <dbReference type="NCBI Taxonomy" id="1316150"/>
    <lineage>
        <taxon>Eukaryota</taxon>
        <taxon>Fungi</taxon>
        <taxon>Fungi incertae sedis</taxon>
        <taxon>Mucoromycota</taxon>
        <taxon>Glomeromycotina</taxon>
        <taxon>Glomeromycetes</taxon>
        <taxon>Diversisporales</taxon>
        <taxon>Gigasporaceae</taxon>
        <taxon>Dentiscutata</taxon>
    </lineage>
</organism>
<reference evidence="1" key="1">
    <citation type="submission" date="2021-06" db="EMBL/GenBank/DDBJ databases">
        <authorList>
            <person name="Kallberg Y."/>
            <person name="Tangrot J."/>
            <person name="Rosling A."/>
        </authorList>
    </citation>
    <scope>NUCLEOTIDE SEQUENCE</scope>
    <source>
        <strain evidence="1">IL203A</strain>
    </source>
</reference>
<name>A0ACA9QJS2_9GLOM</name>
<proteinExistence type="predicted"/>
<gene>
    <name evidence="1" type="ORF">DHETER_LOCUS14839</name>
</gene>
<dbReference type="EMBL" id="CAJVPU010047828">
    <property type="protein sequence ID" value="CAG8754380.1"/>
    <property type="molecule type" value="Genomic_DNA"/>
</dbReference>
<feature type="non-terminal residue" evidence="1">
    <location>
        <position position="49"/>
    </location>
</feature>